<geneLocation type="plasmid" evidence="5">
    <name>pHLK1</name>
</geneLocation>
<dbReference type="KEGG" id="pzu:PHZ_p0069"/>
<accession>B4RI37</accession>
<evidence type="ECO:0000256" key="2">
    <source>
        <dbReference type="RuleBase" id="RU003616"/>
    </source>
</evidence>
<dbReference type="HOGENOM" id="CLU_046737_9_4_5"/>
<dbReference type="Pfam" id="PF00011">
    <property type="entry name" value="HSP20"/>
    <property type="match status" value="1"/>
</dbReference>
<dbReference type="EMBL" id="CP000748">
    <property type="protein sequence ID" value="ACG80012.1"/>
    <property type="molecule type" value="Genomic_DNA"/>
</dbReference>
<reference evidence="4 5" key="1">
    <citation type="journal article" date="2008" name="BMC Genomics">
        <title>Complete genome of Phenylobacterium zucineum - a novel facultative intracellular bacterium isolated from human erythroleukemia cell line K562.</title>
        <authorList>
            <person name="Luo Y."/>
            <person name="Xu X."/>
            <person name="Ding Z."/>
            <person name="Liu Z."/>
            <person name="Zhang B."/>
            <person name="Yan Z."/>
            <person name="Sun J."/>
            <person name="Hu S."/>
            <person name="Hu X."/>
        </authorList>
    </citation>
    <scope>NUCLEOTIDE SEQUENCE [LARGE SCALE GENOMIC DNA]</scope>
    <source>
        <strain evidence="5">HLK1</strain>
        <plasmid evidence="5">HLK1</plasmid>
        <plasmid evidence="5">Plasmid pHLK1</plasmid>
    </source>
</reference>
<evidence type="ECO:0000259" key="3">
    <source>
        <dbReference type="PROSITE" id="PS01031"/>
    </source>
</evidence>
<evidence type="ECO:0000313" key="5">
    <source>
        <dbReference type="Proteomes" id="UP000001868"/>
    </source>
</evidence>
<protein>
    <submittedName>
        <fullName evidence="4">Heat shock protein Hsp20</fullName>
    </submittedName>
</protein>
<dbReference type="PROSITE" id="PS01031">
    <property type="entry name" value="SHSP"/>
    <property type="match status" value="1"/>
</dbReference>
<evidence type="ECO:0000256" key="1">
    <source>
        <dbReference type="PROSITE-ProRule" id="PRU00285"/>
    </source>
</evidence>
<gene>
    <name evidence="4" type="ordered locus">PHZ_p0069</name>
</gene>
<dbReference type="InterPro" id="IPR002068">
    <property type="entry name" value="A-crystallin/Hsp20_dom"/>
</dbReference>
<dbReference type="CDD" id="cd06464">
    <property type="entry name" value="ACD_sHsps-like"/>
    <property type="match status" value="1"/>
</dbReference>
<dbReference type="SUPFAM" id="SSF49764">
    <property type="entry name" value="HSP20-like chaperones"/>
    <property type="match status" value="1"/>
</dbReference>
<dbReference type="Proteomes" id="UP000001868">
    <property type="component" value="Plasmid pHLK1"/>
</dbReference>
<sequence>MANRNSRDWMWSDALQMLARADQLHRQVFRPAAATRALCWEPPIDLLETTGEVQIIAALPGVDPEGVQVFIDEGGALVITGRRDPSPAMRRAMVHRMELPQGQFARRVPLPAGRYGRIDWQAEHGCLTVTLHKAGQAR</sequence>
<dbReference type="AlphaFoldDB" id="B4RI37"/>
<organism evidence="4 5">
    <name type="scientific">Phenylobacterium zucineum (strain HLK1)</name>
    <dbReference type="NCBI Taxonomy" id="450851"/>
    <lineage>
        <taxon>Bacteria</taxon>
        <taxon>Pseudomonadati</taxon>
        <taxon>Pseudomonadota</taxon>
        <taxon>Alphaproteobacteria</taxon>
        <taxon>Caulobacterales</taxon>
        <taxon>Caulobacteraceae</taxon>
        <taxon>Phenylobacterium</taxon>
    </lineage>
</organism>
<dbReference type="InterPro" id="IPR008978">
    <property type="entry name" value="HSP20-like_chaperone"/>
</dbReference>
<proteinExistence type="inferred from homology"/>
<dbReference type="PANTHER" id="PTHR11527">
    <property type="entry name" value="HEAT-SHOCK PROTEIN 20 FAMILY MEMBER"/>
    <property type="match status" value="1"/>
</dbReference>
<dbReference type="InterPro" id="IPR031107">
    <property type="entry name" value="Small_HSP"/>
</dbReference>
<keyword evidence="4" id="KW-0346">Stress response</keyword>
<dbReference type="OrthoDB" id="9792695at2"/>
<feature type="domain" description="SHSP" evidence="3">
    <location>
        <begin position="35"/>
        <end position="138"/>
    </location>
</feature>
<comment type="similarity">
    <text evidence="1 2">Belongs to the small heat shock protein (HSP20) family.</text>
</comment>
<name>B4RI37_PHEZH</name>
<keyword evidence="5" id="KW-1185">Reference proteome</keyword>
<keyword evidence="4" id="KW-0614">Plasmid</keyword>
<dbReference type="RefSeq" id="WP_012520312.1">
    <property type="nucleotide sequence ID" value="NC_011143.1"/>
</dbReference>
<dbReference type="eggNOG" id="COG0071">
    <property type="taxonomic scope" value="Bacteria"/>
</dbReference>
<evidence type="ECO:0000313" key="4">
    <source>
        <dbReference type="EMBL" id="ACG80012.1"/>
    </source>
</evidence>
<dbReference type="Gene3D" id="2.60.40.790">
    <property type="match status" value="1"/>
</dbReference>